<dbReference type="EMBL" id="LR743504">
    <property type="protein sequence ID" value="CAA2099410.1"/>
    <property type="molecule type" value="Genomic_DNA"/>
</dbReference>
<dbReference type="AlphaFoldDB" id="A0A679IT77"/>
<reference evidence="3" key="1">
    <citation type="journal article" date="2016" name="Front. Microbiol.">
        <title>Genome Sequence of the Piezophilic, Mesophilic Sulfate-Reducing Bacterium Desulfovibrio indicus J2T.</title>
        <authorList>
            <person name="Cao J."/>
            <person name="Maignien L."/>
            <person name="Shao Z."/>
            <person name="Alain K."/>
            <person name="Jebbar M."/>
        </authorList>
    </citation>
    <scope>NUCLEOTIDE SEQUENCE</scope>
    <source>
        <strain evidence="3">DSM 21893</strain>
    </source>
</reference>
<evidence type="ECO:0000313" key="4">
    <source>
        <dbReference type="Proteomes" id="UP001055307"/>
    </source>
</evidence>
<protein>
    <recommendedName>
        <fullName evidence="5">Nudix hydrolase domain-containing protein</fullName>
    </recommendedName>
</protein>
<reference evidence="2" key="2">
    <citation type="submission" date="2019-12" db="EMBL/GenBank/DDBJ databases">
        <authorList>
            <person name="Cremers G."/>
        </authorList>
    </citation>
    <scope>NUCLEOTIDE SEQUENCE</scope>
    <source>
        <strain evidence="2">Mbul1</strain>
    </source>
</reference>
<dbReference type="Proteomes" id="UP001055307">
    <property type="component" value="Unassembled WGS sequence"/>
</dbReference>
<dbReference type="SUPFAM" id="SSF55811">
    <property type="entry name" value="Nudix"/>
    <property type="match status" value="1"/>
</dbReference>
<gene>
    <name evidence="2" type="ORF">MBUL_00134</name>
    <name evidence="3" type="ORF">OICFNHDK_1907</name>
</gene>
<evidence type="ECO:0000313" key="2">
    <source>
        <dbReference type="EMBL" id="CAA2099410.1"/>
    </source>
</evidence>
<organism evidence="2">
    <name type="scientific">Methylobacterium bullatum</name>
    <dbReference type="NCBI Taxonomy" id="570505"/>
    <lineage>
        <taxon>Bacteria</taxon>
        <taxon>Pseudomonadati</taxon>
        <taxon>Pseudomonadota</taxon>
        <taxon>Alphaproteobacteria</taxon>
        <taxon>Hyphomicrobiales</taxon>
        <taxon>Methylobacteriaceae</taxon>
        <taxon>Methylobacterium</taxon>
    </lineage>
</organism>
<evidence type="ECO:0008006" key="5">
    <source>
        <dbReference type="Google" id="ProtNLM"/>
    </source>
</evidence>
<evidence type="ECO:0000313" key="3">
    <source>
        <dbReference type="EMBL" id="GJD39447.1"/>
    </source>
</evidence>
<reference evidence="3" key="3">
    <citation type="submission" date="2021-08" db="EMBL/GenBank/DDBJ databases">
        <authorList>
            <person name="Tani A."/>
            <person name="Ola A."/>
            <person name="Ogura Y."/>
            <person name="Katsura K."/>
            <person name="Hayashi T."/>
        </authorList>
    </citation>
    <scope>NUCLEOTIDE SEQUENCE</scope>
    <source>
        <strain evidence="3">DSM 21893</strain>
    </source>
</reference>
<dbReference type="EMBL" id="BPQF01000010">
    <property type="protein sequence ID" value="GJD39447.1"/>
    <property type="molecule type" value="Genomic_DNA"/>
</dbReference>
<name>A0A679IT77_9HYPH</name>
<evidence type="ECO:0000256" key="1">
    <source>
        <dbReference type="SAM" id="MobiDB-lite"/>
    </source>
</evidence>
<sequence length="258" mass="28030">MPDGLTLTRIERVTARLVPFEWEWAQANAASIAENWARRCAERSGLFDGRVLLAKSCRLEGTSCAVELFETSYASFITHKDLGSPDQRVLNAFAAIVPHGSDGAVLLGVMGAHTANAGQAYFPCGTPDLDDVRDGDTVDLAGSAEREFVEETGMALPADAPENWLLLRGQTQAAFLRPVTFPDRTDALRERMERHRRAEIEPELAGFVTVGSSGEIAPRSMPDFVQAYLRHAFAESSGSGSMRQASPPHRAGTAEGRR</sequence>
<keyword evidence="4" id="KW-1185">Reference proteome</keyword>
<proteinExistence type="predicted"/>
<dbReference type="RefSeq" id="WP_056143966.1">
    <property type="nucleotide sequence ID" value="NZ_BPQF01000010.1"/>
</dbReference>
<feature type="region of interest" description="Disordered" evidence="1">
    <location>
        <begin position="235"/>
        <end position="258"/>
    </location>
</feature>
<dbReference type="InterPro" id="IPR015797">
    <property type="entry name" value="NUDIX_hydrolase-like_dom_sf"/>
</dbReference>
<accession>A0A679IT77</accession>